<evidence type="ECO:0000313" key="7">
    <source>
        <dbReference type="Proteomes" id="UP000733611"/>
    </source>
</evidence>
<dbReference type="InterPro" id="IPR017896">
    <property type="entry name" value="4Fe4S_Fe-S-bd"/>
</dbReference>
<dbReference type="SUPFAM" id="SSF54862">
    <property type="entry name" value="4Fe-4S ferredoxins"/>
    <property type="match status" value="1"/>
</dbReference>
<evidence type="ECO:0000256" key="3">
    <source>
        <dbReference type="ARBA" id="ARBA00023014"/>
    </source>
</evidence>
<dbReference type="Pfam" id="PF12838">
    <property type="entry name" value="Fer4_7"/>
    <property type="match status" value="1"/>
</dbReference>
<dbReference type="InterPro" id="IPR007525">
    <property type="entry name" value="FrhB_FdhB_C"/>
</dbReference>
<proteinExistence type="predicted"/>
<dbReference type="EMBL" id="JAHLFE010000141">
    <property type="protein sequence ID" value="MBU3844602.1"/>
    <property type="molecule type" value="Genomic_DNA"/>
</dbReference>
<dbReference type="GO" id="GO:0051536">
    <property type="term" value="F:iron-sulfur cluster binding"/>
    <property type="evidence" value="ECO:0007669"/>
    <property type="project" value="UniProtKB-KW"/>
</dbReference>
<keyword evidence="1" id="KW-0479">Metal-binding</keyword>
<dbReference type="AlphaFoldDB" id="A0A948WZI7"/>
<dbReference type="InterPro" id="IPR017900">
    <property type="entry name" value="4Fe4S_Fe_S_CS"/>
</dbReference>
<dbReference type="PANTHER" id="PTHR43193:SF2">
    <property type="entry name" value="POLYFERREDOXIN PROTEIN FWDF"/>
    <property type="match status" value="1"/>
</dbReference>
<accession>A0A948WZI7</accession>
<protein>
    <submittedName>
        <fullName evidence="6">Coenzyme F420 hydrogenase/dehydrogenase, beta subunit C-terminal domain</fullName>
    </submittedName>
</protein>
<keyword evidence="2" id="KW-0408">Iron</keyword>
<feature type="compositionally biased region" description="Basic residues" evidence="4">
    <location>
        <begin position="1"/>
        <end position="18"/>
    </location>
</feature>
<name>A0A948WZI7_9GAMM</name>
<dbReference type="Gene3D" id="3.30.70.20">
    <property type="match status" value="1"/>
</dbReference>
<sequence>MSKKHKQQHKRQQRRHQQKLQQLHKQQQPKLQRQPELQQQQLSSANISAVVAAQQCTGCSACVAMCPDHALSMQPNTEGFLEPVIDEAKCTHCGQCYQQCPVLKRQVAQAKLAQTAQTARVQGLTAQGTQQRNTEHAGCAQRYFALSLKPDFKALYGSSTTGIGFVLAHRFIRAGGVVVGCRFNAQTQEAEHVIARTVEEVVQFCGSKYVQSNKHEVLAQTLDLLKQGHKVLFIGTPCEISGVTALCSAQPAEVKERLFTADLVCHGVPSPLSLKCYLYDAAAELGAIKGINFRVPHPQTKNWTQPLVVVQGEAKRLVQPAAQNHFYVAYSQSWSLRPSCYHCSYTNLNRPADLSLGDFWGIEQLVPKFPYALRGTSLIVVNSPQGVQLFNLLRNHIRYGHEVSAATVLQSNDALHDSAHEPIARQLFFTTLQQQQSTVAAVNAVLSTRQATPS</sequence>
<evidence type="ECO:0000256" key="4">
    <source>
        <dbReference type="SAM" id="MobiDB-lite"/>
    </source>
</evidence>
<feature type="region of interest" description="Disordered" evidence="4">
    <location>
        <begin position="1"/>
        <end position="39"/>
    </location>
</feature>
<dbReference type="Proteomes" id="UP000733611">
    <property type="component" value="Unassembled WGS sequence"/>
</dbReference>
<gene>
    <name evidence="6" type="ORF">H9847_07025</name>
</gene>
<feature type="domain" description="4Fe-4S ferredoxin-type" evidence="5">
    <location>
        <begin position="47"/>
        <end position="76"/>
    </location>
</feature>
<dbReference type="GO" id="GO:0046872">
    <property type="term" value="F:metal ion binding"/>
    <property type="evidence" value="ECO:0007669"/>
    <property type="project" value="UniProtKB-KW"/>
</dbReference>
<dbReference type="Pfam" id="PF04432">
    <property type="entry name" value="FrhB_FdhB_C"/>
    <property type="match status" value="1"/>
</dbReference>
<evidence type="ECO:0000313" key="6">
    <source>
        <dbReference type="EMBL" id="MBU3844602.1"/>
    </source>
</evidence>
<dbReference type="InterPro" id="IPR052977">
    <property type="entry name" value="Polyferredoxin-like_ET"/>
</dbReference>
<keyword evidence="3" id="KW-0411">Iron-sulfur</keyword>
<reference evidence="6" key="1">
    <citation type="journal article" date="2021" name="PeerJ">
        <title>Extensive microbial diversity within the chicken gut microbiome revealed by metagenomics and culture.</title>
        <authorList>
            <person name="Gilroy R."/>
            <person name="Ravi A."/>
            <person name="Getino M."/>
            <person name="Pursley I."/>
            <person name="Horton D.L."/>
            <person name="Alikhan N.F."/>
            <person name="Baker D."/>
            <person name="Gharbi K."/>
            <person name="Hall N."/>
            <person name="Watson M."/>
            <person name="Adriaenssens E.M."/>
            <person name="Foster-Nyarko E."/>
            <person name="Jarju S."/>
            <person name="Secka A."/>
            <person name="Antonio M."/>
            <person name="Oren A."/>
            <person name="Chaudhuri R.R."/>
            <person name="La Ragione R."/>
            <person name="Hildebrand F."/>
            <person name="Pallen M.J."/>
        </authorList>
    </citation>
    <scope>NUCLEOTIDE SEQUENCE</scope>
    <source>
        <strain evidence="6">378</strain>
    </source>
</reference>
<evidence type="ECO:0000259" key="5">
    <source>
        <dbReference type="PROSITE" id="PS51379"/>
    </source>
</evidence>
<comment type="caution">
    <text evidence="6">The sequence shown here is derived from an EMBL/GenBank/DDBJ whole genome shotgun (WGS) entry which is preliminary data.</text>
</comment>
<dbReference type="PANTHER" id="PTHR43193">
    <property type="match status" value="1"/>
</dbReference>
<evidence type="ECO:0000256" key="2">
    <source>
        <dbReference type="ARBA" id="ARBA00023004"/>
    </source>
</evidence>
<feature type="compositionally biased region" description="Low complexity" evidence="4">
    <location>
        <begin position="19"/>
        <end position="39"/>
    </location>
</feature>
<reference evidence="6" key="2">
    <citation type="submission" date="2021-04" db="EMBL/GenBank/DDBJ databases">
        <authorList>
            <person name="Gilroy R."/>
        </authorList>
    </citation>
    <scope>NUCLEOTIDE SEQUENCE</scope>
    <source>
        <strain evidence="6">378</strain>
    </source>
</reference>
<evidence type="ECO:0000256" key="1">
    <source>
        <dbReference type="ARBA" id="ARBA00022723"/>
    </source>
</evidence>
<dbReference type="PROSITE" id="PS00198">
    <property type="entry name" value="4FE4S_FER_1"/>
    <property type="match status" value="1"/>
</dbReference>
<feature type="domain" description="4Fe-4S ferredoxin-type" evidence="5">
    <location>
        <begin position="81"/>
        <end position="110"/>
    </location>
</feature>
<organism evidence="6 7">
    <name type="scientific">Candidatus Anaerobiospirillum pullicola</name>
    <dbReference type="NCBI Taxonomy" id="2838451"/>
    <lineage>
        <taxon>Bacteria</taxon>
        <taxon>Pseudomonadati</taxon>
        <taxon>Pseudomonadota</taxon>
        <taxon>Gammaproteobacteria</taxon>
        <taxon>Aeromonadales</taxon>
        <taxon>Succinivibrionaceae</taxon>
        <taxon>Anaerobiospirillum</taxon>
    </lineage>
</organism>
<dbReference type="PROSITE" id="PS51379">
    <property type="entry name" value="4FE4S_FER_2"/>
    <property type="match status" value="2"/>
</dbReference>